<proteinExistence type="predicted"/>
<evidence type="ECO:0000313" key="2">
    <source>
        <dbReference type="Proteomes" id="UP000647587"/>
    </source>
</evidence>
<evidence type="ECO:0000313" key="1">
    <source>
        <dbReference type="EMBL" id="GGK35224.1"/>
    </source>
</evidence>
<accession>A0ABQ2F2C0</accession>
<reference evidence="2" key="1">
    <citation type="journal article" date="2019" name="Int. J. Syst. Evol. Microbiol.">
        <title>The Global Catalogue of Microorganisms (GCM) 10K type strain sequencing project: providing services to taxonomists for standard genome sequencing and annotation.</title>
        <authorList>
            <consortium name="The Broad Institute Genomics Platform"/>
            <consortium name="The Broad Institute Genome Sequencing Center for Infectious Disease"/>
            <person name="Wu L."/>
            <person name="Ma J."/>
        </authorList>
    </citation>
    <scope>NUCLEOTIDE SEQUENCE [LARGE SCALE GENOMIC DNA]</scope>
    <source>
        <strain evidence="2">JCM 30331</strain>
    </source>
</reference>
<name>A0ABQ2F2C0_9DEIO</name>
<sequence>MTSAWLPESITPGLPDQALDQIGTDEHVQEKHIMDRCAVSRPVARAVIAALLNRGALEIVPRGGLLRYRRPAPIDLTLVREDLMPGIMQAVAGEAQTVRTLAGRFGIDVPAMQATVRHMHQKGVLAVSMVGATWVCRPA</sequence>
<protein>
    <recommendedName>
        <fullName evidence="3">Transcriptional regulator</fullName>
    </recommendedName>
</protein>
<keyword evidence="2" id="KW-1185">Reference proteome</keyword>
<gene>
    <name evidence="1" type="ORF">GCM10008955_31400</name>
</gene>
<dbReference type="Proteomes" id="UP000647587">
    <property type="component" value="Unassembled WGS sequence"/>
</dbReference>
<comment type="caution">
    <text evidence="1">The sequence shown here is derived from an EMBL/GenBank/DDBJ whole genome shotgun (WGS) entry which is preliminary data.</text>
</comment>
<organism evidence="1 2">
    <name type="scientific">Deinococcus malanensis</name>
    <dbReference type="NCBI Taxonomy" id="1706855"/>
    <lineage>
        <taxon>Bacteria</taxon>
        <taxon>Thermotogati</taxon>
        <taxon>Deinococcota</taxon>
        <taxon>Deinococci</taxon>
        <taxon>Deinococcales</taxon>
        <taxon>Deinococcaceae</taxon>
        <taxon>Deinococcus</taxon>
    </lineage>
</organism>
<evidence type="ECO:0008006" key="3">
    <source>
        <dbReference type="Google" id="ProtNLM"/>
    </source>
</evidence>
<dbReference type="EMBL" id="BMPP01000014">
    <property type="protein sequence ID" value="GGK35224.1"/>
    <property type="molecule type" value="Genomic_DNA"/>
</dbReference>
<dbReference type="RefSeq" id="WP_229780847.1">
    <property type="nucleotide sequence ID" value="NZ_BMPP01000014.1"/>
</dbReference>